<feature type="region of interest" description="Disordered" evidence="1">
    <location>
        <begin position="90"/>
        <end position="112"/>
    </location>
</feature>
<reference evidence="4" key="1">
    <citation type="submission" date="2022-04" db="EMBL/GenBank/DDBJ databases">
        <title>Carnegiea gigantea Genome sequencing and assembly v2.</title>
        <authorList>
            <person name="Copetti D."/>
            <person name="Sanderson M.J."/>
            <person name="Burquez A."/>
            <person name="Wojciechowski M.F."/>
        </authorList>
    </citation>
    <scope>NUCLEOTIDE SEQUENCE</scope>
    <source>
        <strain evidence="4">SGP5-SGP5p</strain>
        <tissue evidence="4">Aerial part</tissue>
    </source>
</reference>
<comment type="caution">
    <text evidence="4">The sequence shown here is derived from an EMBL/GenBank/DDBJ whole genome shotgun (WGS) entry which is preliminary data.</text>
</comment>
<accession>A0A9Q1KTL7</accession>
<feature type="chain" id="PRO_5040320935" description="Neprosin PEP catalytic domain-containing protein" evidence="2">
    <location>
        <begin position="18"/>
        <end position="412"/>
    </location>
</feature>
<dbReference type="InterPro" id="IPR025521">
    <property type="entry name" value="Neprosin_propep"/>
</dbReference>
<dbReference type="Proteomes" id="UP001153076">
    <property type="component" value="Unassembled WGS sequence"/>
</dbReference>
<dbReference type="Pfam" id="PF14365">
    <property type="entry name" value="Neprosin_AP"/>
    <property type="match status" value="1"/>
</dbReference>
<sequence>MNKLFVICLIFISYAGGNIWHQIEGSIVGLSLSGEEDLELEGQLKVLNKPPLLSSEGKDGDFIDCIDIYKQPAFDHPLLKNHTLQMRPSALPEGSKFKGDQDSRKPNDQFQRKFWNCPPGAVPFRRTRKEDLIRAKAALNFIRQTPINPTITPSSDIHYAVVSAKDPSQNFYGAKTSISVYNLSRIEAPQISQALLWIGTAVDGPYNSLEYGWTVNPTLYGDSQPRTYSYWTADGTKSTGCYNALCPGYVQVSQKRIMGEVNHPVTVFGKDVYAMQFSLFKDPKTSNWWLFENLGDKPNEPVGYWPKELFPAMADSAKVAQLGGKVYEPPNTPINPPMGSGAFISDDFTRTCYASNIEFVNSSFQFYLPKDVDMEVIQDKPNTYEADYLGDASKEHPQRGYTLLFGGPDIRD</sequence>
<feature type="domain" description="Neprosin PEP catalytic" evidence="3">
    <location>
        <begin position="152"/>
        <end position="412"/>
    </location>
</feature>
<dbReference type="InterPro" id="IPR053168">
    <property type="entry name" value="Glutamic_endopeptidase"/>
</dbReference>
<keyword evidence="2" id="KW-0732">Signal</keyword>
<gene>
    <name evidence="4" type="ORF">Cgig2_010555</name>
</gene>
<proteinExistence type="predicted"/>
<dbReference type="InterPro" id="IPR004314">
    <property type="entry name" value="Neprosin"/>
</dbReference>
<evidence type="ECO:0000256" key="2">
    <source>
        <dbReference type="SAM" id="SignalP"/>
    </source>
</evidence>
<dbReference type="PANTHER" id="PTHR31589:SF223">
    <property type="entry name" value="PROTEIN, PUTATIVE (DUF239)-RELATED"/>
    <property type="match status" value="1"/>
</dbReference>
<name>A0A9Q1KTL7_9CARY</name>
<organism evidence="4 5">
    <name type="scientific">Carnegiea gigantea</name>
    <dbReference type="NCBI Taxonomy" id="171969"/>
    <lineage>
        <taxon>Eukaryota</taxon>
        <taxon>Viridiplantae</taxon>
        <taxon>Streptophyta</taxon>
        <taxon>Embryophyta</taxon>
        <taxon>Tracheophyta</taxon>
        <taxon>Spermatophyta</taxon>
        <taxon>Magnoliopsida</taxon>
        <taxon>eudicotyledons</taxon>
        <taxon>Gunneridae</taxon>
        <taxon>Pentapetalae</taxon>
        <taxon>Caryophyllales</taxon>
        <taxon>Cactineae</taxon>
        <taxon>Cactaceae</taxon>
        <taxon>Cactoideae</taxon>
        <taxon>Echinocereeae</taxon>
        <taxon>Carnegiea</taxon>
    </lineage>
</organism>
<dbReference type="PROSITE" id="PS52045">
    <property type="entry name" value="NEPROSIN_PEP_CD"/>
    <property type="match status" value="1"/>
</dbReference>
<evidence type="ECO:0000259" key="3">
    <source>
        <dbReference type="PROSITE" id="PS52045"/>
    </source>
</evidence>
<feature type="signal peptide" evidence="2">
    <location>
        <begin position="1"/>
        <end position="17"/>
    </location>
</feature>
<evidence type="ECO:0000313" key="4">
    <source>
        <dbReference type="EMBL" id="KAJ8448668.1"/>
    </source>
</evidence>
<dbReference type="AlphaFoldDB" id="A0A9Q1KTL7"/>
<protein>
    <recommendedName>
        <fullName evidence="3">Neprosin PEP catalytic domain-containing protein</fullName>
    </recommendedName>
</protein>
<keyword evidence="5" id="KW-1185">Reference proteome</keyword>
<dbReference type="Gene3D" id="3.90.1320.10">
    <property type="entry name" value="Outer-capsid protein sigma 3, large lobe"/>
    <property type="match status" value="1"/>
</dbReference>
<dbReference type="PANTHER" id="PTHR31589">
    <property type="entry name" value="PROTEIN, PUTATIVE (DUF239)-RELATED-RELATED"/>
    <property type="match status" value="1"/>
</dbReference>
<dbReference type="Pfam" id="PF03080">
    <property type="entry name" value="Neprosin"/>
    <property type="match status" value="1"/>
</dbReference>
<dbReference type="EMBL" id="JAKOGI010000028">
    <property type="protein sequence ID" value="KAJ8448668.1"/>
    <property type="molecule type" value="Genomic_DNA"/>
</dbReference>
<dbReference type="OrthoDB" id="1858978at2759"/>
<evidence type="ECO:0000256" key="1">
    <source>
        <dbReference type="SAM" id="MobiDB-lite"/>
    </source>
</evidence>
<evidence type="ECO:0000313" key="5">
    <source>
        <dbReference type="Proteomes" id="UP001153076"/>
    </source>
</evidence>
<feature type="compositionally biased region" description="Basic and acidic residues" evidence="1">
    <location>
        <begin position="95"/>
        <end position="111"/>
    </location>
</feature>